<dbReference type="PROSITE" id="PS51898">
    <property type="entry name" value="TYR_RECOMBINASE"/>
    <property type="match status" value="1"/>
</dbReference>
<gene>
    <name evidence="3" type="ORF">NG900_00865</name>
</gene>
<accession>A0ABT1AEJ8</accession>
<evidence type="ECO:0000259" key="2">
    <source>
        <dbReference type="PROSITE" id="PS51898"/>
    </source>
</evidence>
<dbReference type="Gene3D" id="1.10.443.10">
    <property type="entry name" value="Intergrase catalytic core"/>
    <property type="match status" value="1"/>
</dbReference>
<keyword evidence="1" id="KW-0233">DNA recombination</keyword>
<dbReference type="Proteomes" id="UP001162811">
    <property type="component" value="Unassembled WGS sequence"/>
</dbReference>
<dbReference type="InterPro" id="IPR011010">
    <property type="entry name" value="DNA_brk_join_enz"/>
</dbReference>
<evidence type="ECO:0000256" key="1">
    <source>
        <dbReference type="ARBA" id="ARBA00023172"/>
    </source>
</evidence>
<dbReference type="CDD" id="cd00397">
    <property type="entry name" value="DNA_BRE_C"/>
    <property type="match status" value="1"/>
</dbReference>
<comment type="caution">
    <text evidence="3">The sequence shown here is derived from an EMBL/GenBank/DDBJ whole genome shotgun (WGS) entry which is preliminary data.</text>
</comment>
<dbReference type="EMBL" id="JAMXHT010000001">
    <property type="protein sequence ID" value="MCO5396738.1"/>
    <property type="molecule type" value="Genomic_DNA"/>
</dbReference>
<dbReference type="InterPro" id="IPR002104">
    <property type="entry name" value="Integrase_catalytic"/>
</dbReference>
<dbReference type="Pfam" id="PF00589">
    <property type="entry name" value="Phage_integrase"/>
    <property type="match status" value="1"/>
</dbReference>
<protein>
    <submittedName>
        <fullName evidence="3">Site-specific integrase</fullName>
    </submittedName>
</protein>
<feature type="domain" description="Tyr recombinase" evidence="2">
    <location>
        <begin position="114"/>
        <end position="298"/>
    </location>
</feature>
<proteinExistence type="predicted"/>
<organism evidence="3 4">
    <name type="scientific">Ralstonia soli</name>
    <dbReference type="NCBI Taxonomy" id="2953896"/>
    <lineage>
        <taxon>Bacteria</taxon>
        <taxon>Pseudomonadati</taxon>
        <taxon>Pseudomonadota</taxon>
        <taxon>Betaproteobacteria</taxon>
        <taxon>Burkholderiales</taxon>
        <taxon>Burkholderiaceae</taxon>
        <taxon>Ralstonia</taxon>
    </lineage>
</organism>
<evidence type="ECO:0000313" key="3">
    <source>
        <dbReference type="EMBL" id="MCO5396738.1"/>
    </source>
</evidence>
<sequence>MDQLWLDNPRAAYADWQEREAEGVDGRHFSARSRTQHQAMFEKFLRYLSEANRDLANYEDEHVVAFCEAVGARSDATKMRYLKLLDRVGRQLVNVDVRAFNPAAEQLRLCHWPEEDQPLFLPQDKDALLQAYTQPGSADGLREIRSRAVVALYLGTGITLSEGIAAEVGDLQLHSVQPFLSVKPKGARGARTVLVAQFARPALDAWLLRRAEKGTEGPVLLTLHTSGEPINAASVGRIVKSALQAIEFEAADMSPRILRNTVCRRMLLAGIAIEEVSQCLGLVSVRTADRIAATINRV</sequence>
<keyword evidence="4" id="KW-1185">Reference proteome</keyword>
<dbReference type="RefSeq" id="WP_252675758.1">
    <property type="nucleotide sequence ID" value="NZ_JAMXHT010000001.1"/>
</dbReference>
<evidence type="ECO:0000313" key="4">
    <source>
        <dbReference type="Proteomes" id="UP001162811"/>
    </source>
</evidence>
<reference evidence="3" key="1">
    <citation type="submission" date="2022-06" db="EMBL/GenBank/DDBJ databases">
        <authorList>
            <person name="Lu C.-H."/>
        </authorList>
    </citation>
    <scope>NUCLEOTIDE SEQUENCE</scope>
    <source>
        <strain evidence="3">21MJYT02-11</strain>
    </source>
</reference>
<dbReference type="InterPro" id="IPR013762">
    <property type="entry name" value="Integrase-like_cat_sf"/>
</dbReference>
<name>A0ABT1AEJ8_9RALS</name>
<reference evidence="3" key="2">
    <citation type="journal article" date="2023" name="Front. Microbiol.">
        <title>Ralstonia chuxiongensis sp. nov., Ralstonia mojiangensis sp. nov., and Ralstonia soli sp. nov., isolated from tobacco fields, are three novel species in the family Burkholderiaceae.</title>
        <authorList>
            <person name="Lu C.H."/>
            <person name="Zhang Y.Y."/>
            <person name="Jiang N."/>
            <person name="Chen W."/>
            <person name="Shao X."/>
            <person name="Zhao Z.M."/>
            <person name="Lu W.L."/>
            <person name="Hu X."/>
            <person name="Xi Y.X."/>
            <person name="Zou S.Y."/>
            <person name="Wei Q.J."/>
            <person name="Lin Z.L."/>
            <person name="Gong L."/>
            <person name="Gai X.T."/>
            <person name="Zhang L.Q."/>
            <person name="Li J.Y."/>
            <person name="Jin Y."/>
            <person name="Xia Z.Y."/>
        </authorList>
    </citation>
    <scope>NUCLEOTIDE SEQUENCE</scope>
    <source>
        <strain evidence="3">21MJYT02-11</strain>
    </source>
</reference>
<dbReference type="SUPFAM" id="SSF56349">
    <property type="entry name" value="DNA breaking-rejoining enzymes"/>
    <property type="match status" value="1"/>
</dbReference>